<sequence length="177" mass="20776">MVNRPEWAEQTMLLKNYYDNEWGFEEHDDQKLFEMLCMQSYQIGLNRQVVLNKREGFRHYFSDYQIDKVARMTATHIELMLINPAIIRNKLKLEATINNAQIIMAMKANGLTFNNYLWGFVDYKASKILVNKNEKLPSKTRRSMIIANQMHQDGFRLVGPVTIYSFMLAIGMVDARV</sequence>
<dbReference type="InterPro" id="IPR005019">
    <property type="entry name" value="Adenine_glyco"/>
</dbReference>
<gene>
    <name evidence="1" type="ORF">FC70_GL000646</name>
</gene>
<dbReference type="InterPro" id="IPR011257">
    <property type="entry name" value="DNA_glycosylase"/>
</dbReference>
<dbReference type="KEGG" id="lol:LACOL_0649"/>
<dbReference type="InterPro" id="IPR052891">
    <property type="entry name" value="DNA-3mA_glycosylase"/>
</dbReference>
<protein>
    <submittedName>
        <fullName evidence="1">DNA-3-methyladenine glycosylase I</fullName>
    </submittedName>
</protein>
<keyword evidence="2" id="KW-1185">Reference proteome</keyword>
<evidence type="ECO:0000313" key="1">
    <source>
        <dbReference type="EMBL" id="KRL56059.1"/>
    </source>
</evidence>
<dbReference type="PANTHER" id="PTHR30037">
    <property type="entry name" value="DNA-3-METHYLADENINE GLYCOSYLASE 1"/>
    <property type="match status" value="1"/>
</dbReference>
<accession>A0A0R1RRW5</accession>
<dbReference type="GO" id="GO:0006284">
    <property type="term" value="P:base-excision repair"/>
    <property type="evidence" value="ECO:0007669"/>
    <property type="project" value="InterPro"/>
</dbReference>
<dbReference type="Pfam" id="PF03352">
    <property type="entry name" value="Adenine_glyco"/>
    <property type="match status" value="1"/>
</dbReference>
<dbReference type="Gene3D" id="1.10.340.30">
    <property type="entry name" value="Hypothetical protein, domain 2"/>
    <property type="match status" value="1"/>
</dbReference>
<reference evidence="1 2" key="1">
    <citation type="journal article" date="2015" name="Genome Announc.">
        <title>Expanding the biotechnology potential of lactobacilli through comparative genomics of 213 strains and associated genera.</title>
        <authorList>
            <person name="Sun Z."/>
            <person name="Harris H.M."/>
            <person name="McCann A."/>
            <person name="Guo C."/>
            <person name="Argimon S."/>
            <person name="Zhang W."/>
            <person name="Yang X."/>
            <person name="Jeffery I.B."/>
            <person name="Cooney J.C."/>
            <person name="Kagawa T.F."/>
            <person name="Liu W."/>
            <person name="Song Y."/>
            <person name="Salvetti E."/>
            <person name="Wrobel A."/>
            <person name="Rasinkangas P."/>
            <person name="Parkhill J."/>
            <person name="Rea M.C."/>
            <person name="O'Sullivan O."/>
            <person name="Ritari J."/>
            <person name="Douillard F.P."/>
            <person name="Paul Ross R."/>
            <person name="Yang R."/>
            <person name="Briner A.E."/>
            <person name="Felis G.E."/>
            <person name="de Vos W.M."/>
            <person name="Barrangou R."/>
            <person name="Klaenhammer T.R."/>
            <person name="Caufield P.W."/>
            <person name="Cui Y."/>
            <person name="Zhang H."/>
            <person name="O'Toole P.W."/>
        </authorList>
    </citation>
    <scope>NUCLEOTIDE SEQUENCE [LARGE SCALE GENOMIC DNA]</scope>
    <source>
        <strain evidence="1 2">DSM 15707</strain>
    </source>
</reference>
<dbReference type="PANTHER" id="PTHR30037:SF4">
    <property type="entry name" value="DNA-3-METHYLADENINE GLYCOSYLASE I"/>
    <property type="match status" value="1"/>
</dbReference>
<dbReference type="EMBL" id="AZFE01000030">
    <property type="protein sequence ID" value="KRL56059.1"/>
    <property type="molecule type" value="Genomic_DNA"/>
</dbReference>
<proteinExistence type="predicted"/>
<dbReference type="SUPFAM" id="SSF48150">
    <property type="entry name" value="DNA-glycosylase"/>
    <property type="match status" value="1"/>
</dbReference>
<dbReference type="Proteomes" id="UP000051697">
    <property type="component" value="Unassembled WGS sequence"/>
</dbReference>
<comment type="caution">
    <text evidence="1">The sequence shown here is derived from an EMBL/GenBank/DDBJ whole genome shotgun (WGS) entry which is preliminary data.</text>
</comment>
<dbReference type="RefSeq" id="WP_057889619.1">
    <property type="nucleotide sequence ID" value="NZ_AZFE01000030.1"/>
</dbReference>
<dbReference type="STRING" id="1423778.FC70_GL000646"/>
<dbReference type="AlphaFoldDB" id="A0A0R1RRW5"/>
<organism evidence="1 2">
    <name type="scientific">Paucilactobacillus oligofermentans DSM 15707 = LMG 22743</name>
    <dbReference type="NCBI Taxonomy" id="1423778"/>
    <lineage>
        <taxon>Bacteria</taxon>
        <taxon>Bacillati</taxon>
        <taxon>Bacillota</taxon>
        <taxon>Bacilli</taxon>
        <taxon>Lactobacillales</taxon>
        <taxon>Lactobacillaceae</taxon>
        <taxon>Paucilactobacillus</taxon>
    </lineage>
</organism>
<dbReference type="PATRIC" id="fig|1423778.4.peg.674"/>
<dbReference type="GO" id="GO:0008725">
    <property type="term" value="F:DNA-3-methyladenine glycosylase activity"/>
    <property type="evidence" value="ECO:0007669"/>
    <property type="project" value="InterPro"/>
</dbReference>
<evidence type="ECO:0000313" key="2">
    <source>
        <dbReference type="Proteomes" id="UP000051697"/>
    </source>
</evidence>
<name>A0A0R1RRW5_9LACO</name>